<proteinExistence type="predicted"/>
<dbReference type="Proteomes" id="UP000218899">
    <property type="component" value="Chromosome"/>
</dbReference>
<accession>A0A1B4V6I9</accession>
<gene>
    <name evidence="2" type="ORF">SVA_0282</name>
</gene>
<dbReference type="EMBL" id="AP014936">
    <property type="protein sequence ID" value="BAU46864.1"/>
    <property type="molecule type" value="Genomic_DNA"/>
</dbReference>
<dbReference type="AlphaFoldDB" id="A0A1B4V6I9"/>
<sequence length="374" mass="38834">MPPPANRLLLFLAVLALLAFAAAALYLGNRGLTAAGAHLVLAVALLPLILGAMTWFTPVLTRARPARGAIRLLPLAALVAGLLVVAGLVHWLRLVHLAAALALAVVATLAFWMHGESRRAIGGAHPGLAWYLAALGCLALALLAVLATWAWPSAWLPARRLHLHLNLLGFVGLTAIGTLQVLLPTAGEYRDEHASVRLARDLKYALGGTLLASVGAAWWAPLGLVGLVLWLVPVVGLGAATLRRRARAFAANSAAASLSLALLGFALLLVAGGLHALAIVPAQGALGFFFLAFLFPLVTGAVTHLLPLWSRPGAPLAEQARGRAVLARGAALRGAVFVGAGVLWLADLRWAAWLAAATLAVFLVQALAALRRPG</sequence>
<evidence type="ECO:0000256" key="1">
    <source>
        <dbReference type="SAM" id="Phobius"/>
    </source>
</evidence>
<reference evidence="2 3" key="1">
    <citation type="submission" date="2015-08" db="EMBL/GenBank/DDBJ databases">
        <title>Complete genome sequence of Sulfurifustis variabilis.</title>
        <authorList>
            <person name="Miura A."/>
            <person name="Kojima H."/>
            <person name="Fukui M."/>
        </authorList>
    </citation>
    <scope>NUCLEOTIDE SEQUENCE [LARGE SCALE GENOMIC DNA]</scope>
    <source>
        <strain evidence="3">skN76</strain>
    </source>
</reference>
<feature type="transmembrane region" description="Helical" evidence="1">
    <location>
        <begin position="163"/>
        <end position="183"/>
    </location>
</feature>
<evidence type="ECO:0000313" key="3">
    <source>
        <dbReference type="Proteomes" id="UP000218899"/>
    </source>
</evidence>
<keyword evidence="1" id="KW-1133">Transmembrane helix</keyword>
<feature type="transmembrane region" description="Helical" evidence="1">
    <location>
        <begin position="39"/>
        <end position="60"/>
    </location>
</feature>
<feature type="transmembrane region" description="Helical" evidence="1">
    <location>
        <begin position="72"/>
        <end position="91"/>
    </location>
</feature>
<feature type="transmembrane region" description="Helical" evidence="1">
    <location>
        <begin position="97"/>
        <end position="115"/>
    </location>
</feature>
<feature type="transmembrane region" description="Helical" evidence="1">
    <location>
        <begin position="352"/>
        <end position="370"/>
    </location>
</feature>
<feature type="transmembrane region" description="Helical" evidence="1">
    <location>
        <begin position="286"/>
        <end position="309"/>
    </location>
</feature>
<keyword evidence="3" id="KW-1185">Reference proteome</keyword>
<keyword evidence="1" id="KW-0472">Membrane</keyword>
<feature type="transmembrane region" description="Helical" evidence="1">
    <location>
        <begin position="255"/>
        <end position="280"/>
    </location>
</feature>
<feature type="transmembrane region" description="Helical" evidence="1">
    <location>
        <begin position="330"/>
        <end position="346"/>
    </location>
</feature>
<dbReference type="KEGG" id="sva:SVA_0282"/>
<protein>
    <submittedName>
        <fullName evidence="2">Uncharacterized protein</fullName>
    </submittedName>
</protein>
<evidence type="ECO:0000313" key="2">
    <source>
        <dbReference type="EMBL" id="BAU46864.1"/>
    </source>
</evidence>
<keyword evidence="1" id="KW-0812">Transmembrane</keyword>
<organism evidence="2 3">
    <name type="scientific">Sulfurifustis variabilis</name>
    <dbReference type="NCBI Taxonomy" id="1675686"/>
    <lineage>
        <taxon>Bacteria</taxon>
        <taxon>Pseudomonadati</taxon>
        <taxon>Pseudomonadota</taxon>
        <taxon>Gammaproteobacteria</taxon>
        <taxon>Acidiferrobacterales</taxon>
        <taxon>Acidiferrobacteraceae</taxon>
        <taxon>Sulfurifustis</taxon>
    </lineage>
</organism>
<dbReference type="OrthoDB" id="8482278at2"/>
<feature type="transmembrane region" description="Helical" evidence="1">
    <location>
        <begin position="127"/>
        <end position="151"/>
    </location>
</feature>
<dbReference type="RefSeq" id="WP_096457732.1">
    <property type="nucleotide sequence ID" value="NZ_AP014936.1"/>
</dbReference>
<name>A0A1B4V6I9_9GAMM</name>